<dbReference type="SUPFAM" id="SSF48371">
    <property type="entry name" value="ARM repeat"/>
    <property type="match status" value="1"/>
</dbReference>
<dbReference type="GO" id="GO:0006606">
    <property type="term" value="P:protein import into nucleus"/>
    <property type="evidence" value="ECO:0007669"/>
    <property type="project" value="TreeGrafter"/>
</dbReference>
<dbReference type="eggNOG" id="KOG1993">
    <property type="taxonomic scope" value="Eukaryota"/>
</dbReference>
<protein>
    <recommendedName>
        <fullName evidence="5">Importin N-terminal domain-containing protein</fullName>
    </recommendedName>
</protein>
<evidence type="ECO:0000256" key="2">
    <source>
        <dbReference type="ARBA" id="ARBA00007991"/>
    </source>
</evidence>
<dbReference type="Pfam" id="PF03810">
    <property type="entry name" value="IBN_N"/>
    <property type="match status" value="1"/>
</dbReference>
<dbReference type="PANTHER" id="PTHR10997:SF7">
    <property type="entry name" value="IMPORTIN-11"/>
    <property type="match status" value="1"/>
</dbReference>
<keyword evidence="3" id="KW-0813">Transport</keyword>
<dbReference type="InterPro" id="IPR016024">
    <property type="entry name" value="ARM-type_fold"/>
</dbReference>
<accession>A0A1X7VW08</accession>
<dbReference type="GO" id="GO:0005635">
    <property type="term" value="C:nuclear envelope"/>
    <property type="evidence" value="ECO:0007669"/>
    <property type="project" value="TreeGrafter"/>
</dbReference>
<dbReference type="Gene3D" id="1.25.10.10">
    <property type="entry name" value="Leucine-rich Repeat Variant"/>
    <property type="match status" value="1"/>
</dbReference>
<evidence type="ECO:0000256" key="3">
    <source>
        <dbReference type="ARBA" id="ARBA00022448"/>
    </source>
</evidence>
<comment type="similarity">
    <text evidence="2">Belongs to the importin beta family.</text>
</comment>
<dbReference type="InterPro" id="IPR058669">
    <property type="entry name" value="TPR_IPO7/11-like"/>
</dbReference>
<evidence type="ECO:0000256" key="4">
    <source>
        <dbReference type="ARBA" id="ARBA00023242"/>
    </source>
</evidence>
<evidence type="ECO:0000259" key="5">
    <source>
        <dbReference type="PROSITE" id="PS50166"/>
    </source>
</evidence>
<dbReference type="KEGG" id="aqu:109582445"/>
<keyword evidence="4" id="KW-0539">Nucleus</keyword>
<evidence type="ECO:0000256" key="1">
    <source>
        <dbReference type="ARBA" id="ARBA00004123"/>
    </source>
</evidence>
<dbReference type="GO" id="GO:0031267">
    <property type="term" value="F:small GTPase binding"/>
    <property type="evidence" value="ECO:0007669"/>
    <property type="project" value="InterPro"/>
</dbReference>
<dbReference type="InParanoid" id="A0A1X7VW08"/>
<evidence type="ECO:0000313" key="7">
    <source>
        <dbReference type="Proteomes" id="UP000007879"/>
    </source>
</evidence>
<dbReference type="AlphaFoldDB" id="A0A1X7VW08"/>
<dbReference type="OrthoDB" id="361693at2759"/>
<name>A0A1X7VW08_AMPQE</name>
<dbReference type="Proteomes" id="UP000007879">
    <property type="component" value="Unassembled WGS sequence"/>
</dbReference>
<feature type="domain" description="Importin N-terminal" evidence="5">
    <location>
        <begin position="24"/>
        <end position="96"/>
    </location>
</feature>
<dbReference type="EnsemblMetazoa" id="Aqu2.1.44293_001">
    <property type="protein sequence ID" value="Aqu2.1.44293_001"/>
    <property type="gene ID" value="Aqu2.1.44293"/>
</dbReference>
<dbReference type="GO" id="GO:0005829">
    <property type="term" value="C:cytosol"/>
    <property type="evidence" value="ECO:0007669"/>
    <property type="project" value="TreeGrafter"/>
</dbReference>
<evidence type="ECO:0000313" key="6">
    <source>
        <dbReference type="EnsemblMetazoa" id="Aqu2.1.44293_001"/>
    </source>
</evidence>
<dbReference type="Pfam" id="PF25758">
    <property type="entry name" value="TPR_IPO11"/>
    <property type="match status" value="1"/>
</dbReference>
<dbReference type="InterPro" id="IPR001494">
    <property type="entry name" value="Importin-beta_N"/>
</dbReference>
<reference evidence="7" key="1">
    <citation type="journal article" date="2010" name="Nature">
        <title>The Amphimedon queenslandica genome and the evolution of animal complexity.</title>
        <authorList>
            <person name="Srivastava M."/>
            <person name="Simakov O."/>
            <person name="Chapman J."/>
            <person name="Fahey B."/>
            <person name="Gauthier M.E."/>
            <person name="Mitros T."/>
            <person name="Richards G.S."/>
            <person name="Conaco C."/>
            <person name="Dacre M."/>
            <person name="Hellsten U."/>
            <person name="Larroux C."/>
            <person name="Putnam N.H."/>
            <person name="Stanke M."/>
            <person name="Adamska M."/>
            <person name="Darling A."/>
            <person name="Degnan S.M."/>
            <person name="Oakley T.H."/>
            <person name="Plachetzki D.C."/>
            <person name="Zhai Y."/>
            <person name="Adamski M."/>
            <person name="Calcino A."/>
            <person name="Cummins S.F."/>
            <person name="Goodstein D.M."/>
            <person name="Harris C."/>
            <person name="Jackson D.J."/>
            <person name="Leys S.P."/>
            <person name="Shu S."/>
            <person name="Woodcroft B.J."/>
            <person name="Vervoort M."/>
            <person name="Kosik K.S."/>
            <person name="Manning G."/>
            <person name="Degnan B.M."/>
            <person name="Rokhsar D.S."/>
        </authorList>
    </citation>
    <scope>NUCLEOTIDE SEQUENCE [LARGE SCALE GENOMIC DNA]</scope>
</reference>
<sequence>MDLLNVHTALRFACSQDPNELKVGEEQLKAWQKDKGYYAGLATVFGDHSVDSTVRWMAITCLKNGVDTYWRPTAPNAIDPEEKSLIRKVLLESIEEPEQKISLQLAVLIAKIGRMDCPHEWPELLPVLTEKVRSESPLVQRCGLLTLKEVTKAFSSWRLSEQRLIFFEVTSSIFSYTTNVWFTHLTSVSGYITQGKLDNATSSLTLATTCLKILQLMLLHGFARFNADSDAVQLVGYLFELAPQALELRSQLPQDHSSFEAAEETTTMIIKTLFKLQRNHPIGYIAFLDQTLELIYMTIFNLEKRVLLYEKYTVYGLNMLKCILKCEDYAIPSARGTGEVFVPVQVLQAQKSLSDFFNDERLRMILEQIVTNFMLLTSEDIEMWNESPEEYFANNYDEGLGQSYALSLKGSVEGALMAVLHTMPSAGAPIITRMIEAVQNTDNSAEWSALLMKEAVYNAVGLVAFDLYQYMDFELWFQTHLIKDLSVSDKRYHIIKRRVLWLLGCWVGVKFDAVYHPTLYQCIINNLGPNENVLVRLAAVDTLKQSIEDISFSSEPISTFIPSITECLLVLLRQLESPETKLLVMNTFCVLIERVGTDIQPYVGSLLELIPHMWVETQGDNSSLLRSVIITTLSHTVCSLGHFSSQLHPFLIHVINGATDTKQPEHLFLAEDGLQLWKSVLHHAPQPTLELASLIQNMSGLLGLASPSDDSTRSLEGLMDIGSSNLLVCFYIIKAYVILFSQSPDIFMQYCSEVTVKACQTYIRDVKQSGVDAIVDVLDFVMVAYPTNSHQLLEPVLLQLLHCVLSGEETYAPTLCLYLAVLARAMLCNPQHFLILLQSLVQQLQQEANVLLGTLLDIWAYRLDNIGEIKRRKLFGLAAASLLTVNDSCVLGRFGSLLDMCVEVLHDVTDTSTTGGLTDCLVLQGEGSHQFASPHKPHPSTESEHDKRVRQVNKMDPVWTVSLPQLLATQLEVCLSTLGMAQYRSLISDVDVVVREQMTDFLPPDRVNILLVFDM</sequence>
<dbReference type="SMART" id="SM00913">
    <property type="entry name" value="IBN_N"/>
    <property type="match status" value="1"/>
</dbReference>
<comment type="subcellular location">
    <subcellularLocation>
        <location evidence="1">Nucleus</location>
    </subcellularLocation>
</comment>
<organism evidence="6">
    <name type="scientific">Amphimedon queenslandica</name>
    <name type="common">Sponge</name>
    <dbReference type="NCBI Taxonomy" id="400682"/>
    <lineage>
        <taxon>Eukaryota</taxon>
        <taxon>Metazoa</taxon>
        <taxon>Porifera</taxon>
        <taxon>Demospongiae</taxon>
        <taxon>Heteroscleromorpha</taxon>
        <taxon>Haplosclerida</taxon>
        <taxon>Niphatidae</taxon>
        <taxon>Amphimedon</taxon>
    </lineage>
</organism>
<gene>
    <name evidence="6" type="primary">109582445</name>
</gene>
<dbReference type="EnsemblMetazoa" id="XM_019997183.1">
    <property type="protein sequence ID" value="XP_019852742.1"/>
    <property type="gene ID" value="LOC109582445"/>
</dbReference>
<keyword evidence="7" id="KW-1185">Reference proteome</keyword>
<dbReference type="STRING" id="400682.A0A1X7VW08"/>
<dbReference type="PANTHER" id="PTHR10997">
    <property type="entry name" value="IMPORTIN-7, 8, 11"/>
    <property type="match status" value="1"/>
</dbReference>
<dbReference type="InterPro" id="IPR011989">
    <property type="entry name" value="ARM-like"/>
</dbReference>
<dbReference type="PROSITE" id="PS50166">
    <property type="entry name" value="IMPORTIN_B_NT"/>
    <property type="match status" value="1"/>
</dbReference>
<reference evidence="6" key="2">
    <citation type="submission" date="2017-05" db="UniProtKB">
        <authorList>
            <consortium name="EnsemblMetazoa"/>
        </authorList>
    </citation>
    <scope>IDENTIFICATION</scope>
</reference>
<proteinExistence type="inferred from homology"/>